<name>A0ABV5YPV0_9ACTN</name>
<sequence>MDAVDWSRITDSRAYSSELARAAVDALRRPRSAEHAARAVADLRYAVSNDHAGTLYPAAVPATTLFLKVIADLPGPARGEALDALLDWWGRFVADPECETYDDPERGPVDVREGIAERIRMATGMLRRVAEDPSAGGHHRPAAKELLRNIETGWDHTGI</sequence>
<gene>
    <name evidence="1" type="ORF">ACFFNX_30850</name>
</gene>
<reference evidence="1 2" key="1">
    <citation type="submission" date="2024-09" db="EMBL/GenBank/DDBJ databases">
        <authorList>
            <person name="Sun Q."/>
            <person name="Mori K."/>
        </authorList>
    </citation>
    <scope>NUCLEOTIDE SEQUENCE [LARGE SCALE GENOMIC DNA]</scope>
    <source>
        <strain evidence="1 2">TBRC 0563</strain>
    </source>
</reference>
<evidence type="ECO:0000313" key="2">
    <source>
        <dbReference type="Proteomes" id="UP001589627"/>
    </source>
</evidence>
<evidence type="ECO:0000313" key="1">
    <source>
        <dbReference type="EMBL" id="MFB9836581.1"/>
    </source>
</evidence>
<keyword evidence="2" id="KW-1185">Reference proteome</keyword>
<proteinExistence type="predicted"/>
<dbReference type="EMBL" id="JBHLZP010000290">
    <property type="protein sequence ID" value="MFB9836581.1"/>
    <property type="molecule type" value="Genomic_DNA"/>
</dbReference>
<dbReference type="RefSeq" id="WP_378209393.1">
    <property type="nucleotide sequence ID" value="NZ_JBHLZP010000290.1"/>
</dbReference>
<accession>A0ABV5YPV0</accession>
<dbReference type="Proteomes" id="UP001589627">
    <property type="component" value="Unassembled WGS sequence"/>
</dbReference>
<organism evidence="1 2">
    <name type="scientific">Actinoallomurus acaciae</name>
    <dbReference type="NCBI Taxonomy" id="502577"/>
    <lineage>
        <taxon>Bacteria</taxon>
        <taxon>Bacillati</taxon>
        <taxon>Actinomycetota</taxon>
        <taxon>Actinomycetes</taxon>
        <taxon>Streptosporangiales</taxon>
        <taxon>Thermomonosporaceae</taxon>
        <taxon>Actinoallomurus</taxon>
    </lineage>
</organism>
<comment type="caution">
    <text evidence="1">The sequence shown here is derived from an EMBL/GenBank/DDBJ whole genome shotgun (WGS) entry which is preliminary data.</text>
</comment>
<protein>
    <submittedName>
        <fullName evidence="1">Uncharacterized protein</fullName>
    </submittedName>
</protein>